<name>A0A1F8H1V7_9BACT</name>
<organism evidence="1 2">
    <name type="scientific">Candidatus Yanofskybacteria bacterium RIFCSPLOWO2_02_FULL_43_10b</name>
    <dbReference type="NCBI Taxonomy" id="1802704"/>
    <lineage>
        <taxon>Bacteria</taxon>
        <taxon>Candidatus Yanofskyibacteriota</taxon>
    </lineage>
</organism>
<dbReference type="Proteomes" id="UP000177676">
    <property type="component" value="Unassembled WGS sequence"/>
</dbReference>
<gene>
    <name evidence="1" type="ORF">A3I92_00560</name>
</gene>
<accession>A0A1F8H1V7</accession>
<proteinExistence type="predicted"/>
<evidence type="ECO:0000313" key="2">
    <source>
        <dbReference type="Proteomes" id="UP000177676"/>
    </source>
</evidence>
<dbReference type="EMBL" id="MGKS01000034">
    <property type="protein sequence ID" value="OGN31521.1"/>
    <property type="molecule type" value="Genomic_DNA"/>
</dbReference>
<dbReference type="AlphaFoldDB" id="A0A1F8H1V7"/>
<comment type="caution">
    <text evidence="1">The sequence shown here is derived from an EMBL/GenBank/DDBJ whole genome shotgun (WGS) entry which is preliminary data.</text>
</comment>
<reference evidence="1 2" key="1">
    <citation type="journal article" date="2016" name="Nat. Commun.">
        <title>Thousands of microbial genomes shed light on interconnected biogeochemical processes in an aquifer system.</title>
        <authorList>
            <person name="Anantharaman K."/>
            <person name="Brown C.T."/>
            <person name="Hug L.A."/>
            <person name="Sharon I."/>
            <person name="Castelle C.J."/>
            <person name="Probst A.J."/>
            <person name="Thomas B.C."/>
            <person name="Singh A."/>
            <person name="Wilkins M.J."/>
            <person name="Karaoz U."/>
            <person name="Brodie E.L."/>
            <person name="Williams K.H."/>
            <person name="Hubbard S.S."/>
            <person name="Banfield J.F."/>
        </authorList>
    </citation>
    <scope>NUCLEOTIDE SEQUENCE [LARGE SCALE GENOMIC DNA]</scope>
</reference>
<evidence type="ECO:0000313" key="1">
    <source>
        <dbReference type="EMBL" id="OGN31521.1"/>
    </source>
</evidence>
<sequence>MVYTNLKNAALGLRKEGLSYAEIKEKVPVSKATLSKWFREIKLSPVQKSRLKQKRTEGARRASEKKAEQTLKSIQEIKSKSSREIRKISKRELWLMGVMLYWKNGNKNDLKKGVHFTSADPDQIKMFLNWLYEIGGLKDEELTFDIFLTGTGAPDKAINFWSKITGFSEDSFNHIYRHKKRHRKSKRQIQKNSENGLLRVRVRASSMLARQISGWIEGLKEVAKL</sequence>
<protein>
    <submittedName>
        <fullName evidence="1">Uncharacterized protein</fullName>
    </submittedName>
</protein>